<dbReference type="Pfam" id="PF04020">
    <property type="entry name" value="Phage_holin_4_2"/>
    <property type="match status" value="1"/>
</dbReference>
<feature type="region of interest" description="Disordered" evidence="1">
    <location>
        <begin position="132"/>
        <end position="153"/>
    </location>
</feature>
<feature type="transmembrane region" description="Helical" evidence="2">
    <location>
        <begin position="65"/>
        <end position="89"/>
    </location>
</feature>
<accession>A0A417Z7Q4</accession>
<reference evidence="3 4" key="1">
    <citation type="submission" date="2018-08" db="EMBL/GenBank/DDBJ databases">
        <title>Whole genome sequence analysis of Dermacoccus abyssi bacteria isolated from Deep Mariana trench Micromonospora spp reveals genes involved in the environmental adaptation and production of secondary metabolites.</title>
        <authorList>
            <person name="Abdel-Mageed W.M."/>
            <person name="Lehri B."/>
            <person name="Nouioui I."/>
            <person name="Goodfellow I."/>
            <person name="Jaspars M."/>
            <person name="Karlyshev A."/>
        </authorList>
    </citation>
    <scope>NUCLEOTIDE SEQUENCE [LARGE SCALE GENOMIC DNA]</scope>
    <source>
        <strain evidence="3 4">MT1.1</strain>
    </source>
</reference>
<evidence type="ECO:0000256" key="1">
    <source>
        <dbReference type="SAM" id="MobiDB-lite"/>
    </source>
</evidence>
<feature type="transmembrane region" description="Helical" evidence="2">
    <location>
        <begin position="101"/>
        <end position="123"/>
    </location>
</feature>
<dbReference type="AlphaFoldDB" id="A0A417Z7Q4"/>
<keyword evidence="2" id="KW-0812">Transmembrane</keyword>
<dbReference type="Proteomes" id="UP000285376">
    <property type="component" value="Unassembled WGS sequence"/>
</dbReference>
<dbReference type="EMBL" id="QWLM01000004">
    <property type="protein sequence ID" value="RHW46659.1"/>
    <property type="molecule type" value="Genomic_DNA"/>
</dbReference>
<dbReference type="PANTHER" id="PTHR37309:SF1">
    <property type="entry name" value="SLR0284 PROTEIN"/>
    <property type="match status" value="1"/>
</dbReference>
<dbReference type="InterPro" id="IPR007165">
    <property type="entry name" value="Phage_holin_4_2"/>
</dbReference>
<dbReference type="PANTHER" id="PTHR37309">
    <property type="entry name" value="SLR0284 PROTEIN"/>
    <property type="match status" value="1"/>
</dbReference>
<sequence>MRTLLKIAINGLALWAAAALVEGITLADGASTTTSKVLTIAVVAAVFGLVNAVVRPVAKFFGFPFLIVTLGLFIFVINAAMLALTSWLAGVFGLDFHVDQFWPTAVLGALVVTFVSWVLGLFFDTDDDTRRPAPRGYDRRGPGRPGGPTMSRY</sequence>
<evidence type="ECO:0000313" key="4">
    <source>
        <dbReference type="Proteomes" id="UP000285376"/>
    </source>
</evidence>
<feature type="compositionally biased region" description="Basic and acidic residues" evidence="1">
    <location>
        <begin position="132"/>
        <end position="141"/>
    </location>
</feature>
<keyword evidence="2" id="KW-1133">Transmembrane helix</keyword>
<protein>
    <submittedName>
        <fullName evidence="3">Phage holin family protein</fullName>
    </submittedName>
</protein>
<organism evidence="3 4">
    <name type="scientific">Dermacoccus abyssi</name>
    <dbReference type="NCBI Taxonomy" id="322596"/>
    <lineage>
        <taxon>Bacteria</taxon>
        <taxon>Bacillati</taxon>
        <taxon>Actinomycetota</taxon>
        <taxon>Actinomycetes</taxon>
        <taxon>Micrococcales</taxon>
        <taxon>Dermacoccaceae</taxon>
        <taxon>Dermacoccus</taxon>
    </lineage>
</organism>
<evidence type="ECO:0000256" key="2">
    <source>
        <dbReference type="SAM" id="Phobius"/>
    </source>
</evidence>
<gene>
    <name evidence="3" type="ORF">D1832_05355</name>
</gene>
<comment type="caution">
    <text evidence="3">The sequence shown here is derived from an EMBL/GenBank/DDBJ whole genome shotgun (WGS) entry which is preliminary data.</text>
</comment>
<name>A0A417Z7Q4_9MICO</name>
<evidence type="ECO:0000313" key="3">
    <source>
        <dbReference type="EMBL" id="RHW46659.1"/>
    </source>
</evidence>
<proteinExistence type="predicted"/>
<feature type="transmembrane region" description="Helical" evidence="2">
    <location>
        <begin position="39"/>
        <end position="58"/>
    </location>
</feature>
<dbReference type="RefSeq" id="WP_118912934.1">
    <property type="nucleotide sequence ID" value="NZ_CBCRVH010000003.1"/>
</dbReference>
<keyword evidence="2" id="KW-0472">Membrane</keyword>